<keyword evidence="1" id="KW-1133">Transmembrane helix</keyword>
<protein>
    <submittedName>
        <fullName evidence="2">Uncharacterized protein</fullName>
    </submittedName>
</protein>
<proteinExistence type="predicted"/>
<dbReference type="Proteomes" id="UP000034739">
    <property type="component" value="Unassembled WGS sequence"/>
</dbReference>
<comment type="caution">
    <text evidence="2">The sequence shown here is derived from an EMBL/GenBank/DDBJ whole genome shotgun (WGS) entry which is preliminary data.</text>
</comment>
<dbReference type="AlphaFoldDB" id="A0A0G1U2I0"/>
<feature type="transmembrane region" description="Helical" evidence="1">
    <location>
        <begin position="14"/>
        <end position="33"/>
    </location>
</feature>
<accession>A0A0G1U2I0</accession>
<name>A0A0G1U2I0_9BACT</name>
<keyword evidence="1" id="KW-0812">Transmembrane</keyword>
<dbReference type="EMBL" id="LCOY01000010">
    <property type="protein sequence ID" value="KKU88251.1"/>
    <property type="molecule type" value="Genomic_DNA"/>
</dbReference>
<evidence type="ECO:0000256" key="1">
    <source>
        <dbReference type="SAM" id="Phobius"/>
    </source>
</evidence>
<evidence type="ECO:0000313" key="2">
    <source>
        <dbReference type="EMBL" id="KKU88251.1"/>
    </source>
</evidence>
<evidence type="ECO:0000313" key="3">
    <source>
        <dbReference type="Proteomes" id="UP000034739"/>
    </source>
</evidence>
<reference evidence="2 3" key="1">
    <citation type="journal article" date="2015" name="Nature">
        <title>rRNA introns, odd ribosomes, and small enigmatic genomes across a large radiation of phyla.</title>
        <authorList>
            <person name="Brown C.T."/>
            <person name="Hug L.A."/>
            <person name="Thomas B.C."/>
            <person name="Sharon I."/>
            <person name="Castelle C.J."/>
            <person name="Singh A."/>
            <person name="Wilkins M.J."/>
            <person name="Williams K.H."/>
            <person name="Banfield J.F."/>
        </authorList>
    </citation>
    <scope>NUCLEOTIDE SEQUENCE [LARGE SCALE GENOMIC DNA]</scope>
</reference>
<sequence length="172" mass="18901">MQAMKKQGTNSGKAFLLIGTIMVIHIVGIAIVYKKTKPPNIDKLIKQPLEAHLTIVPETIPLTLSIAGYPNIPTAKLIISVKNNFGRRVSRTRLVVPNVGLKTLETPGALRTDKPWKNPDDIYLIDGINTDETKTATISAYAMRSGTYSFRVWVLTEEGLTTTTNQATLVVN</sequence>
<gene>
    <name evidence="2" type="ORF">UY16_C0010G0007</name>
</gene>
<keyword evidence="1" id="KW-0472">Membrane</keyword>
<organism evidence="2 3">
    <name type="scientific">Candidatus Gottesmanbacteria bacterium GW2011_GWA2_47_9</name>
    <dbReference type="NCBI Taxonomy" id="1618445"/>
    <lineage>
        <taxon>Bacteria</taxon>
        <taxon>Candidatus Gottesmaniibacteriota</taxon>
    </lineage>
</organism>